<dbReference type="Proteomes" id="UP000003843">
    <property type="component" value="Unassembled WGS sequence"/>
</dbReference>
<proteinExistence type="predicted"/>
<comment type="caution">
    <text evidence="1">The sequence shown here is derived from an EMBL/GenBank/DDBJ whole genome shotgun (WGS) entry which is preliminary data.</text>
</comment>
<name>D0WD38_NEILA</name>
<protein>
    <submittedName>
        <fullName evidence="1">Uncharacterized protein</fullName>
    </submittedName>
</protein>
<gene>
    <name evidence="1" type="ORF">NEILACOT_05474</name>
</gene>
<sequence>MPEQPAPPNKCRLKPEKASDGIFPPFAFRRNDDAASCRQVGSACRNTDKKRCPILLRPKAKTLSDARSTARCRAPSNTAADFPATRKFPADSDCSFDFPLRGWRAPILRHRQAKGYCRSRRTRFTPAYRTHTVKPGNLRPYARLFPAHIKQRKIGKPE</sequence>
<reference evidence="1 2" key="1">
    <citation type="submission" date="2009-10" db="EMBL/GenBank/DDBJ databases">
        <authorList>
            <person name="Weinstock G."/>
            <person name="Sodergren E."/>
            <person name="Clifton S."/>
            <person name="Fulton L."/>
            <person name="Fulton B."/>
            <person name="Courtney L."/>
            <person name="Fronick C."/>
            <person name="Harrison M."/>
            <person name="Strong C."/>
            <person name="Farmer C."/>
            <person name="Delahaunty K."/>
            <person name="Markovic C."/>
            <person name="Hall O."/>
            <person name="Minx P."/>
            <person name="Tomlinson C."/>
            <person name="Mitreva M."/>
            <person name="Nelson J."/>
            <person name="Hou S."/>
            <person name="Wollam A."/>
            <person name="Pepin K.H."/>
            <person name="Johnson M."/>
            <person name="Bhonagiri V."/>
            <person name="Nash W.E."/>
            <person name="Warren W."/>
            <person name="Chinwalla A."/>
            <person name="Mardis E.R."/>
            <person name="Wilson R.K."/>
        </authorList>
    </citation>
    <scope>NUCLEOTIDE SEQUENCE [LARGE SCALE GENOMIC DNA]</scope>
    <source>
        <strain evidence="1 2">ATCC 23970</strain>
    </source>
</reference>
<dbReference type="EMBL" id="ACEQ02000041">
    <property type="protein sequence ID" value="EEZ74505.1"/>
    <property type="molecule type" value="Genomic_DNA"/>
</dbReference>
<evidence type="ECO:0000313" key="1">
    <source>
        <dbReference type="EMBL" id="EEZ74505.1"/>
    </source>
</evidence>
<organism evidence="1 2">
    <name type="scientific">Neisseria lactamica ATCC 23970</name>
    <dbReference type="NCBI Taxonomy" id="546265"/>
    <lineage>
        <taxon>Bacteria</taxon>
        <taxon>Pseudomonadati</taxon>
        <taxon>Pseudomonadota</taxon>
        <taxon>Betaproteobacteria</taxon>
        <taxon>Neisseriales</taxon>
        <taxon>Neisseriaceae</taxon>
        <taxon>Neisseria</taxon>
    </lineage>
</organism>
<accession>D0WD38</accession>
<dbReference type="AlphaFoldDB" id="D0WD38"/>
<evidence type="ECO:0000313" key="2">
    <source>
        <dbReference type="Proteomes" id="UP000003843"/>
    </source>
</evidence>